<dbReference type="SUPFAM" id="SSF82649">
    <property type="entry name" value="SufE/NifU"/>
    <property type="match status" value="1"/>
</dbReference>
<dbReference type="CDD" id="cd06664">
    <property type="entry name" value="IscU_like"/>
    <property type="match status" value="1"/>
</dbReference>
<keyword evidence="2" id="KW-1185">Reference proteome</keyword>
<dbReference type="InterPro" id="IPR002871">
    <property type="entry name" value="NIF_FeS_clus_asmbl_NifU_N"/>
</dbReference>
<proteinExistence type="predicted"/>
<dbReference type="GO" id="GO:0016226">
    <property type="term" value="P:iron-sulfur cluster assembly"/>
    <property type="evidence" value="ECO:0007669"/>
    <property type="project" value="InterPro"/>
</dbReference>
<dbReference type="GO" id="GO:0005506">
    <property type="term" value="F:iron ion binding"/>
    <property type="evidence" value="ECO:0007669"/>
    <property type="project" value="InterPro"/>
</dbReference>
<sequence>MTTHPYSSEVLQLAADIPRIGRLPAPHASARKVSRLCGSSLDLDLCVEDGRISDLALELEACALGQAAASVLARDGVGATPAEIRAAREALKAMLKEGRSFPEGRFAALAALAPAKDYPARHGSVMLAFDAACAALDALEANA</sequence>
<protein>
    <submittedName>
        <fullName evidence="1">Iron-sulfur cluster assembly scaffold protein</fullName>
    </submittedName>
</protein>
<name>A0A4S2H5C5_9PROT</name>
<dbReference type="OrthoDB" id="7857113at2"/>
<dbReference type="GO" id="GO:0051536">
    <property type="term" value="F:iron-sulfur cluster binding"/>
    <property type="evidence" value="ECO:0007669"/>
    <property type="project" value="InterPro"/>
</dbReference>
<comment type="caution">
    <text evidence="1">The sequence shown here is derived from an EMBL/GenBank/DDBJ whole genome shotgun (WGS) entry which is preliminary data.</text>
</comment>
<accession>A0A4S2H5C5</accession>
<reference evidence="1 2" key="1">
    <citation type="journal article" date="2017" name="Int. J. Syst. Evol. Microbiol.">
        <title>Marinicauda algicola sp. nov., isolated from a marine red alga Rhodosorus marinus.</title>
        <authorList>
            <person name="Jeong S.E."/>
            <person name="Jeon S.H."/>
            <person name="Chun B.H."/>
            <person name="Kim D.W."/>
            <person name="Jeon C.O."/>
        </authorList>
    </citation>
    <scope>NUCLEOTIDE SEQUENCE [LARGE SCALE GENOMIC DNA]</scope>
    <source>
        <strain evidence="1 2">JCM 31718</strain>
    </source>
</reference>
<dbReference type="EMBL" id="SRXW01000001">
    <property type="protein sequence ID" value="TGY90502.1"/>
    <property type="molecule type" value="Genomic_DNA"/>
</dbReference>
<evidence type="ECO:0000313" key="2">
    <source>
        <dbReference type="Proteomes" id="UP000308054"/>
    </source>
</evidence>
<dbReference type="RefSeq" id="WP_135995000.1">
    <property type="nucleotide sequence ID" value="NZ_CP071057.1"/>
</dbReference>
<gene>
    <name evidence="1" type="ORF">E5163_05115</name>
</gene>
<evidence type="ECO:0000313" key="1">
    <source>
        <dbReference type="EMBL" id="TGY90502.1"/>
    </source>
</evidence>
<organism evidence="1 2">
    <name type="scientific">Marinicauda algicola</name>
    <dbReference type="NCBI Taxonomy" id="2029849"/>
    <lineage>
        <taxon>Bacteria</taxon>
        <taxon>Pseudomonadati</taxon>
        <taxon>Pseudomonadota</taxon>
        <taxon>Alphaproteobacteria</taxon>
        <taxon>Maricaulales</taxon>
        <taxon>Maricaulaceae</taxon>
        <taxon>Marinicauda</taxon>
    </lineage>
</organism>
<dbReference type="Gene3D" id="3.90.1010.10">
    <property type="match status" value="1"/>
</dbReference>
<dbReference type="Proteomes" id="UP000308054">
    <property type="component" value="Unassembled WGS sequence"/>
</dbReference>
<dbReference type="AlphaFoldDB" id="A0A4S2H5C5"/>